<evidence type="ECO:0000259" key="5">
    <source>
        <dbReference type="PROSITE" id="PS51891"/>
    </source>
</evidence>
<accession>A0A365U8X3</accession>
<name>A0A365U8X3_9RHOB</name>
<dbReference type="PANTHER" id="PTHR33337:SF40">
    <property type="entry name" value="CENP-V_GFA DOMAIN-CONTAINING PROTEIN-RELATED"/>
    <property type="match status" value="1"/>
</dbReference>
<evidence type="ECO:0000256" key="2">
    <source>
        <dbReference type="ARBA" id="ARBA00022723"/>
    </source>
</evidence>
<evidence type="ECO:0000313" key="6">
    <source>
        <dbReference type="EMBL" id="RBI85493.1"/>
    </source>
</evidence>
<keyword evidence="7" id="KW-1185">Reference proteome</keyword>
<dbReference type="PANTHER" id="PTHR33337">
    <property type="entry name" value="GFA DOMAIN-CONTAINING PROTEIN"/>
    <property type="match status" value="1"/>
</dbReference>
<dbReference type="Gene3D" id="3.90.1590.10">
    <property type="entry name" value="glutathione-dependent formaldehyde- activating enzyme (gfa)"/>
    <property type="match status" value="1"/>
</dbReference>
<evidence type="ECO:0000256" key="4">
    <source>
        <dbReference type="ARBA" id="ARBA00023239"/>
    </source>
</evidence>
<dbReference type="InterPro" id="IPR011057">
    <property type="entry name" value="Mss4-like_sf"/>
</dbReference>
<dbReference type="InterPro" id="IPR006913">
    <property type="entry name" value="CENP-V/GFA"/>
</dbReference>
<dbReference type="Pfam" id="PF04828">
    <property type="entry name" value="GFA"/>
    <property type="match status" value="1"/>
</dbReference>
<gene>
    <name evidence="6" type="ORF">DRV85_07050</name>
</gene>
<keyword evidence="4" id="KW-0456">Lyase</keyword>
<comment type="caution">
    <text evidence="6">The sequence shown here is derived from an EMBL/GenBank/DDBJ whole genome shotgun (WGS) entry which is preliminary data.</text>
</comment>
<dbReference type="SUPFAM" id="SSF51316">
    <property type="entry name" value="Mss4-like"/>
    <property type="match status" value="1"/>
</dbReference>
<organism evidence="6 7">
    <name type="scientific">Rhodosalinus halophilus</name>
    <dbReference type="NCBI Taxonomy" id="2259333"/>
    <lineage>
        <taxon>Bacteria</taxon>
        <taxon>Pseudomonadati</taxon>
        <taxon>Pseudomonadota</taxon>
        <taxon>Alphaproteobacteria</taxon>
        <taxon>Rhodobacterales</taxon>
        <taxon>Paracoccaceae</taxon>
        <taxon>Rhodosalinus</taxon>
    </lineage>
</organism>
<dbReference type="RefSeq" id="WP_113288751.1">
    <property type="nucleotide sequence ID" value="NZ_QNTQ01000006.1"/>
</dbReference>
<keyword evidence="3" id="KW-0862">Zinc</keyword>
<feature type="domain" description="CENP-V/GFA" evidence="5">
    <location>
        <begin position="8"/>
        <end position="132"/>
    </location>
</feature>
<protein>
    <submittedName>
        <fullName evidence="6">GFA family protein</fullName>
    </submittedName>
</protein>
<dbReference type="Proteomes" id="UP000253370">
    <property type="component" value="Unassembled WGS sequence"/>
</dbReference>
<keyword evidence="2" id="KW-0479">Metal-binding</keyword>
<proteinExistence type="inferred from homology"/>
<dbReference type="GO" id="GO:0016846">
    <property type="term" value="F:carbon-sulfur lyase activity"/>
    <property type="evidence" value="ECO:0007669"/>
    <property type="project" value="InterPro"/>
</dbReference>
<sequence>MRATVGDRTAKCLCGAVRLTLRDMPRDYGACHCEMCRRWAGSAFVAVNIPSERVEIAGAESVARIQSSEWAERAWCARCGSGLWYRVTAPGTAGYGDHEIPIGLLDDPNGLAFRNEIFVDCRPDSLTFEGTDARETLTRAETFAKYAPTEEGHQ</sequence>
<dbReference type="PROSITE" id="PS51891">
    <property type="entry name" value="CENP_V_GFA"/>
    <property type="match status" value="1"/>
</dbReference>
<comment type="similarity">
    <text evidence="1">Belongs to the Gfa family.</text>
</comment>
<evidence type="ECO:0000256" key="1">
    <source>
        <dbReference type="ARBA" id="ARBA00005495"/>
    </source>
</evidence>
<dbReference type="GO" id="GO:0046872">
    <property type="term" value="F:metal ion binding"/>
    <property type="evidence" value="ECO:0007669"/>
    <property type="project" value="UniProtKB-KW"/>
</dbReference>
<dbReference type="EMBL" id="QNTQ01000006">
    <property type="protein sequence ID" value="RBI85493.1"/>
    <property type="molecule type" value="Genomic_DNA"/>
</dbReference>
<dbReference type="OrthoDB" id="9807246at2"/>
<evidence type="ECO:0000256" key="3">
    <source>
        <dbReference type="ARBA" id="ARBA00022833"/>
    </source>
</evidence>
<reference evidence="6 7" key="1">
    <citation type="submission" date="2018-07" db="EMBL/GenBank/DDBJ databases">
        <title>Rhodosalinus sp. strain E84T genomic sequence and assembly.</title>
        <authorList>
            <person name="Liu Z.-W."/>
            <person name="Lu D.-C."/>
        </authorList>
    </citation>
    <scope>NUCLEOTIDE SEQUENCE [LARGE SCALE GENOMIC DNA]</scope>
    <source>
        <strain evidence="6 7">E84</strain>
    </source>
</reference>
<dbReference type="AlphaFoldDB" id="A0A365U8X3"/>
<evidence type="ECO:0000313" key="7">
    <source>
        <dbReference type="Proteomes" id="UP000253370"/>
    </source>
</evidence>